<dbReference type="Proteomes" id="UP000474054">
    <property type="component" value="Unassembled WGS sequence"/>
</dbReference>
<dbReference type="RefSeq" id="WP_152942638.1">
    <property type="nucleotide sequence ID" value="NZ_CP045482.1"/>
</dbReference>
<dbReference type="GeneID" id="42778904"/>
<evidence type="ECO:0000313" key="1">
    <source>
        <dbReference type="EMBL" id="MQL56182.1"/>
    </source>
</evidence>
<dbReference type="KEGG" id="aamb:D1866_04160"/>
<gene>
    <name evidence="2" type="ORF">D1866_04160</name>
    <name evidence="1" type="ORF">GFB69_10670</name>
</gene>
<dbReference type="EMBL" id="CP045482">
    <property type="protein sequence ID" value="QGR21278.1"/>
    <property type="molecule type" value="Genomic_DNA"/>
</dbReference>
<evidence type="ECO:0000313" key="3">
    <source>
        <dbReference type="Proteomes" id="UP000426328"/>
    </source>
</evidence>
<evidence type="ECO:0000313" key="4">
    <source>
        <dbReference type="Proteomes" id="UP000474054"/>
    </source>
</evidence>
<protein>
    <submittedName>
        <fullName evidence="2">Uncharacterized protein</fullName>
    </submittedName>
</protein>
<keyword evidence="3" id="KW-1185">Reference proteome</keyword>
<evidence type="ECO:0000313" key="2">
    <source>
        <dbReference type="EMBL" id="QGR21278.1"/>
    </source>
</evidence>
<accession>A0A650CTZ9</accession>
<organism evidence="2 3">
    <name type="scientific">Acidianus ambivalens</name>
    <name type="common">Desulfurolobus ambivalens</name>
    <dbReference type="NCBI Taxonomy" id="2283"/>
    <lineage>
        <taxon>Archaea</taxon>
        <taxon>Thermoproteota</taxon>
        <taxon>Thermoprotei</taxon>
        <taxon>Sulfolobales</taxon>
        <taxon>Sulfolobaceae</taxon>
        <taxon>Acidianus</taxon>
    </lineage>
</organism>
<dbReference type="EMBL" id="WHYS01000002">
    <property type="protein sequence ID" value="MQL56182.1"/>
    <property type="molecule type" value="Genomic_DNA"/>
</dbReference>
<reference evidence="2 3" key="2">
    <citation type="submission" date="2019-10" db="EMBL/GenBank/DDBJ databases">
        <title>Genome Sequences from Six Type Strain Members of the Archaeal Family Sulfolobaceae: Acidianus ambivalens, Acidianus infernus, Metallosphaera prunae, Stygiolobus azoricus, Sulfolobus metallicus, and Sulfurisphaera ohwakuensis.</title>
        <authorList>
            <person name="Counts J.A."/>
            <person name="Kelly R.M."/>
        </authorList>
    </citation>
    <scope>NUCLEOTIDE SEQUENCE [LARGE SCALE GENOMIC DNA]</scope>
    <source>
        <strain evidence="2 3">LEI 10</strain>
    </source>
</reference>
<name>A0A650CTZ9_ACIAM</name>
<sequence>MPILKINSGGINDKGCYFEMEKEDVNIFLDFEIIFNGLNGKVKEEMVRRGGSNEHCDAISISQNMIKIHELR</sequence>
<proteinExistence type="predicted"/>
<dbReference type="AlphaFoldDB" id="A0A650CTZ9"/>
<dbReference type="Proteomes" id="UP000426328">
    <property type="component" value="Chromosome"/>
</dbReference>
<reference evidence="1 4" key="1">
    <citation type="submission" date="2019-10" db="EMBL/GenBank/DDBJ databases">
        <title>Comparative genomics of sulfur disproportionating microorganisms.</title>
        <authorList>
            <person name="Ward L.M."/>
            <person name="Bertran E."/>
            <person name="Johnston D."/>
        </authorList>
    </citation>
    <scope>NUCLEOTIDE SEQUENCE [LARGE SCALE GENOMIC DNA]</scope>
    <source>
        <strain evidence="1 4">DSM 3772</strain>
    </source>
</reference>